<proteinExistence type="predicted"/>
<dbReference type="AlphaFoldDB" id="A0A0F4ZEL6"/>
<feature type="compositionally biased region" description="Low complexity" evidence="1">
    <location>
        <begin position="168"/>
        <end position="179"/>
    </location>
</feature>
<comment type="caution">
    <text evidence="3">The sequence shown here is derived from an EMBL/GenBank/DDBJ whole genome shotgun (WGS) entry which is preliminary data.</text>
</comment>
<evidence type="ECO:0000256" key="1">
    <source>
        <dbReference type="SAM" id="MobiDB-lite"/>
    </source>
</evidence>
<keyword evidence="4" id="KW-1185">Reference proteome</keyword>
<sequence>MFRRSFRSHDHHQARVEKNIKLKKQAYGFARDGAGSGYAQDSYHSNSHHVHSTSPPAHSAAYSKKTIRHPAPASPVVTITVGRQGRLFAAHEDVLCQSPFFAAVCRKQALGRGTKRVLLPDEDPAVFSAVLEYLYKKDYYPRLLLNKATGTYSLEDAVPAAAEALSSPQLRSSPASSLPTTGSSNGRSSVEATIYLHDQTQPLLRDTVIYCAGEHYGLEGLKVLAIRKQGLQSGIKVGTILRSAQYAYANTPDSDSRLRAHYLALIIRCRRTFKRSGTLQADMEAGGSKLYFDLFVALCNHVDDVMSIGDGGMF</sequence>
<reference evidence="3 4" key="1">
    <citation type="submission" date="2015-03" db="EMBL/GenBank/DDBJ databases">
        <authorList>
            <person name="Radwan O."/>
            <person name="Al-Naeli F.A."/>
            <person name="Rendon G.A."/>
            <person name="Fields C."/>
        </authorList>
    </citation>
    <scope>NUCLEOTIDE SEQUENCE [LARGE SCALE GENOMIC DNA]</scope>
    <source>
        <strain evidence="3">CR-DP1</strain>
    </source>
</reference>
<feature type="region of interest" description="Disordered" evidence="1">
    <location>
        <begin position="168"/>
        <end position="187"/>
    </location>
</feature>
<dbReference type="InterPro" id="IPR000210">
    <property type="entry name" value="BTB/POZ_dom"/>
</dbReference>
<dbReference type="Pfam" id="PF00651">
    <property type="entry name" value="BTB"/>
    <property type="match status" value="1"/>
</dbReference>
<dbReference type="InterPro" id="IPR011333">
    <property type="entry name" value="SKP1/BTB/POZ_sf"/>
</dbReference>
<feature type="domain" description="BTB" evidence="2">
    <location>
        <begin position="75"/>
        <end position="135"/>
    </location>
</feature>
<organism evidence="3 4">
    <name type="scientific">Thielaviopsis punctulata</name>
    <dbReference type="NCBI Taxonomy" id="72032"/>
    <lineage>
        <taxon>Eukaryota</taxon>
        <taxon>Fungi</taxon>
        <taxon>Dikarya</taxon>
        <taxon>Ascomycota</taxon>
        <taxon>Pezizomycotina</taxon>
        <taxon>Sordariomycetes</taxon>
        <taxon>Hypocreomycetidae</taxon>
        <taxon>Microascales</taxon>
        <taxon>Ceratocystidaceae</taxon>
        <taxon>Thielaviopsis</taxon>
    </lineage>
</organism>
<dbReference type="PANTHER" id="PTHR47843">
    <property type="entry name" value="BTB DOMAIN-CONTAINING PROTEIN-RELATED"/>
    <property type="match status" value="1"/>
</dbReference>
<dbReference type="SUPFAM" id="SSF54695">
    <property type="entry name" value="POZ domain"/>
    <property type="match status" value="1"/>
</dbReference>
<evidence type="ECO:0000313" key="4">
    <source>
        <dbReference type="Proteomes" id="UP000033483"/>
    </source>
</evidence>
<dbReference type="EMBL" id="LAEV01001332">
    <property type="protein sequence ID" value="KKA28348.1"/>
    <property type="molecule type" value="Genomic_DNA"/>
</dbReference>
<evidence type="ECO:0000259" key="2">
    <source>
        <dbReference type="PROSITE" id="PS50097"/>
    </source>
</evidence>
<accession>A0A0F4ZEL6</accession>
<dbReference type="PROSITE" id="PS50097">
    <property type="entry name" value="BTB"/>
    <property type="match status" value="1"/>
</dbReference>
<dbReference type="Proteomes" id="UP000033483">
    <property type="component" value="Unassembled WGS sequence"/>
</dbReference>
<dbReference type="OrthoDB" id="45365at2759"/>
<feature type="region of interest" description="Disordered" evidence="1">
    <location>
        <begin position="40"/>
        <end position="61"/>
    </location>
</feature>
<protein>
    <recommendedName>
        <fullName evidence="2">BTB domain-containing protein</fullName>
    </recommendedName>
</protein>
<name>A0A0F4ZEL6_9PEZI</name>
<gene>
    <name evidence="3" type="ORF">TD95_000179</name>
</gene>
<evidence type="ECO:0000313" key="3">
    <source>
        <dbReference type="EMBL" id="KKA28348.1"/>
    </source>
</evidence>
<dbReference type="CDD" id="cd18186">
    <property type="entry name" value="BTB_POZ_ZBTB_KLHL-like"/>
    <property type="match status" value="1"/>
</dbReference>
<dbReference type="Gene3D" id="3.30.710.10">
    <property type="entry name" value="Potassium Channel Kv1.1, Chain A"/>
    <property type="match status" value="1"/>
</dbReference>
<dbReference type="PANTHER" id="PTHR47843:SF7">
    <property type="entry name" value="BTB DOMAIN-CONTAINING PROTEIN"/>
    <property type="match status" value="1"/>
</dbReference>